<sequence>MSLEQAFQLALSLAAGLGGLWIRQLQQELTELKRQSEQIRRDYQRRDDAAKTDDQLLDMLREVKTHIQRIEDKLDRKADK</sequence>
<dbReference type="GeneID" id="75109286"/>
<dbReference type="Proteomes" id="UP000002010">
    <property type="component" value="Chromosome"/>
</dbReference>
<dbReference type="AlphaFoldDB" id="C1D6N9"/>
<dbReference type="STRING" id="557598.LHK_01154"/>
<dbReference type="HOGENOM" id="CLU_186067_1_0_4"/>
<dbReference type="KEGG" id="lhk:LHK_01154"/>
<dbReference type="eggNOG" id="ENOG5033FAH">
    <property type="taxonomic scope" value="Bacteria"/>
</dbReference>
<accession>C1D6N9</accession>
<evidence type="ECO:0000313" key="3">
    <source>
        <dbReference type="Proteomes" id="UP000002010"/>
    </source>
</evidence>
<feature type="coiled-coil region" evidence="1">
    <location>
        <begin position="22"/>
        <end position="80"/>
    </location>
</feature>
<proteinExistence type="predicted"/>
<reference evidence="2 3" key="1">
    <citation type="journal article" date="2009" name="PLoS Genet.">
        <title>The complete genome and proteome of Laribacter hongkongensis reveal potential mechanisms for adaptations to different temperatures and habitats.</title>
        <authorList>
            <person name="Woo P.C."/>
            <person name="Lau S.K."/>
            <person name="Tse H."/>
            <person name="Teng J.L."/>
            <person name="Curreem S.O."/>
            <person name="Tsang A.K."/>
            <person name="Fan R.Y."/>
            <person name="Wong G.K."/>
            <person name="Huang Y."/>
            <person name="Loman N.J."/>
            <person name="Snyder L.A."/>
            <person name="Cai J.J."/>
            <person name="Huang J.D."/>
            <person name="Mak W."/>
            <person name="Pallen M.J."/>
            <person name="Lok S."/>
            <person name="Yuen K.Y."/>
        </authorList>
    </citation>
    <scope>NUCLEOTIDE SEQUENCE [LARGE SCALE GENOMIC DNA]</scope>
    <source>
        <strain evidence="2 3">HLHK9</strain>
    </source>
</reference>
<keyword evidence="1" id="KW-0175">Coiled coil</keyword>
<dbReference type="EMBL" id="CP001154">
    <property type="protein sequence ID" value="ACO74146.1"/>
    <property type="molecule type" value="Genomic_DNA"/>
</dbReference>
<protein>
    <submittedName>
        <fullName evidence="2">Uncharacterized protein</fullName>
    </submittedName>
</protein>
<keyword evidence="3" id="KW-1185">Reference proteome</keyword>
<dbReference type="RefSeq" id="WP_012696636.1">
    <property type="nucleotide sequence ID" value="NC_012559.1"/>
</dbReference>
<name>C1D6N9_LARHH</name>
<evidence type="ECO:0000313" key="2">
    <source>
        <dbReference type="EMBL" id="ACO74146.1"/>
    </source>
</evidence>
<evidence type="ECO:0000256" key="1">
    <source>
        <dbReference type="SAM" id="Coils"/>
    </source>
</evidence>
<gene>
    <name evidence="2" type="ordered locus">LHK_01154</name>
</gene>
<organism evidence="2 3">
    <name type="scientific">Laribacter hongkongensis (strain HLHK9)</name>
    <dbReference type="NCBI Taxonomy" id="557598"/>
    <lineage>
        <taxon>Bacteria</taxon>
        <taxon>Pseudomonadati</taxon>
        <taxon>Pseudomonadota</taxon>
        <taxon>Betaproteobacteria</taxon>
        <taxon>Neisseriales</taxon>
        <taxon>Aquaspirillaceae</taxon>
        <taxon>Laribacter</taxon>
    </lineage>
</organism>